<sequence>MNQNTALVTCEQFKSFLRENFSNFDDLLNFSAVRLLDDGENYITTIIRISAGIRLKDKSIQRVQLILKIPNKINENDENESNEASSSTDDFHELFVTEVDMYNNIVPELEQIYANCDNKLHFKPKQYHFTHELTCDYILLEDLQARGFEIARRREGLNVEHTNAVLAKLAQWHAASAKRVETRGDYPEEYVNSYFSQQNLTLIANINAAFNEPFADCLESYDLLTQEKEIILSYMKNMNELYTKFGSIDRQAFNVLNHGDFWINNIMFRHSEDDGVTVQEVLFIDFQLPKYGCFAMDVFCFLLTSPQWNIKLRNFDKFISFYHTELIRNLTILNYTKPMPTIEQINSQLEKYGLWAFVCAQRVLAVALLDSHENSNIETFMNNNKEGKAFKKRMFFNPKYVQQVKEILPWLIEKNYMHYMTQISQ</sequence>
<evidence type="ECO:0000313" key="2">
    <source>
        <dbReference type="EMBL" id="JAD03634.1"/>
    </source>
</evidence>
<dbReference type="SMART" id="SM00587">
    <property type="entry name" value="CHK"/>
    <property type="match status" value="1"/>
</dbReference>
<name>A0A0A1WX50_ZEUCU</name>
<gene>
    <name evidence="2" type="primary">dhs-27_1</name>
    <name evidence="2" type="ORF">g.13254</name>
</gene>
<reference evidence="2" key="1">
    <citation type="submission" date="2014-11" db="EMBL/GenBank/DDBJ databases">
        <authorList>
            <person name="Geib S."/>
        </authorList>
    </citation>
    <scope>NUCLEOTIDE SEQUENCE</scope>
</reference>
<organism evidence="2">
    <name type="scientific">Zeugodacus cucurbitae</name>
    <name type="common">Melon fruit fly</name>
    <name type="synonym">Bactrocera cucurbitae</name>
    <dbReference type="NCBI Taxonomy" id="28588"/>
    <lineage>
        <taxon>Eukaryota</taxon>
        <taxon>Metazoa</taxon>
        <taxon>Ecdysozoa</taxon>
        <taxon>Arthropoda</taxon>
        <taxon>Hexapoda</taxon>
        <taxon>Insecta</taxon>
        <taxon>Pterygota</taxon>
        <taxon>Neoptera</taxon>
        <taxon>Endopterygota</taxon>
        <taxon>Diptera</taxon>
        <taxon>Brachycera</taxon>
        <taxon>Muscomorpha</taxon>
        <taxon>Tephritoidea</taxon>
        <taxon>Tephritidae</taxon>
        <taxon>Zeugodacus</taxon>
        <taxon>Zeugodacus</taxon>
    </lineage>
</organism>
<protein>
    <submittedName>
        <fullName evidence="2">Uncharacterized oxidoreductase dhs-27</fullName>
    </submittedName>
</protein>
<proteinExistence type="predicted"/>
<dbReference type="InterPro" id="IPR011009">
    <property type="entry name" value="Kinase-like_dom_sf"/>
</dbReference>
<dbReference type="SUPFAM" id="SSF56112">
    <property type="entry name" value="Protein kinase-like (PK-like)"/>
    <property type="match status" value="1"/>
</dbReference>
<dbReference type="PANTHER" id="PTHR11012:SF6">
    <property type="entry name" value="CHK DOMAIN OV1-RELATED"/>
    <property type="match status" value="1"/>
</dbReference>
<evidence type="ECO:0000259" key="1">
    <source>
        <dbReference type="SMART" id="SM00587"/>
    </source>
</evidence>
<dbReference type="AlphaFoldDB" id="A0A0A1WX50"/>
<dbReference type="PANTHER" id="PTHR11012">
    <property type="entry name" value="PROTEIN KINASE-LIKE DOMAIN-CONTAINING"/>
    <property type="match status" value="1"/>
</dbReference>
<dbReference type="InterPro" id="IPR004119">
    <property type="entry name" value="EcKL"/>
</dbReference>
<dbReference type="Pfam" id="PF02958">
    <property type="entry name" value="EcKL"/>
    <property type="match status" value="1"/>
</dbReference>
<accession>A0A0A1WX50</accession>
<reference evidence="2" key="2">
    <citation type="journal article" date="2015" name="Gigascience">
        <title>Reconstructing a comprehensive transcriptome assembly of a white-pupal translocated strain of the pest fruit fly Bactrocera cucurbitae.</title>
        <authorList>
            <person name="Sim S.B."/>
            <person name="Calla B."/>
            <person name="Hall B."/>
            <person name="DeRego T."/>
            <person name="Geib S.M."/>
        </authorList>
    </citation>
    <scope>NUCLEOTIDE SEQUENCE</scope>
</reference>
<feature type="domain" description="CHK kinase-like" evidence="1">
    <location>
        <begin position="138"/>
        <end position="332"/>
    </location>
</feature>
<dbReference type="Gene3D" id="3.90.1200.10">
    <property type="match status" value="1"/>
</dbReference>
<dbReference type="EMBL" id="GBXI01010658">
    <property type="protein sequence ID" value="JAD03634.1"/>
    <property type="molecule type" value="Transcribed_RNA"/>
</dbReference>
<dbReference type="InterPro" id="IPR015897">
    <property type="entry name" value="CHK_kinase-like"/>
</dbReference>